<sequence length="557" mass="63017">MVLELLFEYSSSSLVYDKLLLRKLEESKLEGRLVKTDKDIKLYVEADDSDELELFANELSLELPHSIFLRNTEVKVVDALPDNDFILPQSEKLAMPFCPSCLSKVLDESSQDYYNPYCECEVCGYEADGKSGNYHSLFEQIANAISRDSVVKVNTFYGEYYLGKLNEKCNDISFDILSYDLATISKYTNVTTPETVALGAIEKPLIGLKTNLKFKMDFEGVKEELLRFKLADDFILHLTLVELHKLGVDCVFITKDEMKYDTALLLADFKESMEPIECVVSAKNIVILRGTKGLPTFELTNEAVIPYIGTFNSVIKEHNFSDKTVVGLNISKDSHNNILVYGKKFGLIEYLSFKSEYSSVEEIFKAIAQTNESGIKLLTNYKSKFTELYEKVSLITFDEKELNIYKLWGIISIILGYSNSNDIYESADILENNAKSFVGTKGPRIDYKLQNIKSKVYLDPLMVIRTAMTFKLAGVDSLCLSYGVVESFVEFLSGQLDEIKQNMNNDVVVASGSLLGNKHLFSKLDKEVSVNHELYFNKELPVDGINIRYGGNELLHN</sequence>
<dbReference type="OrthoDB" id="5318537at2"/>
<accession>H1FY70</accession>
<gene>
    <name evidence="1" type="primary">hydE2</name>
    <name evidence="1" type="ORF">SMGD1_2243</name>
</gene>
<keyword evidence="2" id="KW-1185">Reference proteome</keyword>
<name>B6BMW2_SULGG</name>
<dbReference type="AlphaFoldDB" id="B6BMW2"/>
<proteinExistence type="predicted"/>
<dbReference type="eggNOG" id="COG0068">
    <property type="taxonomic scope" value="Bacteria"/>
</dbReference>
<evidence type="ECO:0000313" key="2">
    <source>
        <dbReference type="Proteomes" id="UP000006431"/>
    </source>
</evidence>
<protein>
    <submittedName>
        <fullName evidence="1">Hydrogenase related protein HydE</fullName>
    </submittedName>
</protein>
<dbReference type="RefSeq" id="WP_008339206.1">
    <property type="nucleotide sequence ID" value="NZ_AFRZ01000001.1"/>
</dbReference>
<evidence type="ECO:0000313" key="1">
    <source>
        <dbReference type="EMBL" id="EHP30766.1"/>
    </source>
</evidence>
<dbReference type="Gene3D" id="3.30.420.40">
    <property type="match status" value="1"/>
</dbReference>
<dbReference type="PATRIC" id="fig|929558.5.peg.2234"/>
<comment type="caution">
    <text evidence="1">The sequence shown here is derived from an EMBL/GenBank/DDBJ whole genome shotgun (WGS) entry which is preliminary data.</text>
</comment>
<accession>B6BMW2</accession>
<reference evidence="1 2" key="1">
    <citation type="journal article" date="2012" name="Proc. Natl. Acad. Sci. U.S.A.">
        <title>Genome and physiology of a model Epsilonproteobacterium responsible for sulfide detoxification in marine oxygen depletion zones.</title>
        <authorList>
            <person name="Grote J."/>
            <person name="Schott T."/>
            <person name="Bruckner C.G."/>
            <person name="Glockner F.O."/>
            <person name="Jost G."/>
            <person name="Teeling H."/>
            <person name="Labrenz M."/>
            <person name="Jurgens K."/>
        </authorList>
    </citation>
    <scope>NUCLEOTIDE SEQUENCE [LARGE SCALE GENOMIC DNA]</scope>
    <source>
        <strain evidence="1 2">GD1</strain>
    </source>
</reference>
<dbReference type="STRING" id="929558.SMGD1_2243"/>
<organism evidence="1 2">
    <name type="scientific">Sulfurimonas gotlandica (strain DSM 19862 / JCM 16533 / GD1)</name>
    <dbReference type="NCBI Taxonomy" id="929558"/>
    <lineage>
        <taxon>Bacteria</taxon>
        <taxon>Pseudomonadati</taxon>
        <taxon>Campylobacterota</taxon>
        <taxon>Epsilonproteobacteria</taxon>
        <taxon>Campylobacterales</taxon>
        <taxon>Sulfurimonadaceae</taxon>
        <taxon>Sulfurimonas</taxon>
    </lineage>
</organism>
<dbReference type="EMBL" id="AFRZ01000001">
    <property type="protein sequence ID" value="EHP30766.1"/>
    <property type="molecule type" value="Genomic_DNA"/>
</dbReference>
<dbReference type="HOGENOM" id="CLU_031615_0_0_7"/>
<dbReference type="Proteomes" id="UP000006431">
    <property type="component" value="Unassembled WGS sequence"/>
</dbReference>